<protein>
    <submittedName>
        <fullName evidence="2">Uncharacterized protein</fullName>
    </submittedName>
</protein>
<dbReference type="AlphaFoldDB" id="A0AAD6TX62"/>
<feature type="region of interest" description="Disordered" evidence="1">
    <location>
        <begin position="46"/>
        <end position="68"/>
    </location>
</feature>
<comment type="caution">
    <text evidence="2">The sequence shown here is derived from an EMBL/GenBank/DDBJ whole genome shotgun (WGS) entry which is preliminary data.</text>
</comment>
<dbReference type="Proteomes" id="UP001222325">
    <property type="component" value="Unassembled WGS sequence"/>
</dbReference>
<gene>
    <name evidence="2" type="ORF">B0H15DRAFT_933510</name>
</gene>
<feature type="compositionally biased region" description="Basic and acidic residues" evidence="1">
    <location>
        <begin position="92"/>
        <end position="102"/>
    </location>
</feature>
<accession>A0AAD6TX62</accession>
<name>A0AAD6TX62_9AGAR</name>
<keyword evidence="3" id="KW-1185">Reference proteome</keyword>
<feature type="region of interest" description="Disordered" evidence="1">
    <location>
        <begin position="92"/>
        <end position="114"/>
    </location>
</feature>
<reference evidence="2" key="1">
    <citation type="submission" date="2023-03" db="EMBL/GenBank/DDBJ databases">
        <title>Massive genome expansion in bonnet fungi (Mycena s.s.) driven by repeated elements and novel gene families across ecological guilds.</title>
        <authorList>
            <consortium name="Lawrence Berkeley National Laboratory"/>
            <person name="Harder C.B."/>
            <person name="Miyauchi S."/>
            <person name="Viragh M."/>
            <person name="Kuo A."/>
            <person name="Thoen E."/>
            <person name="Andreopoulos B."/>
            <person name="Lu D."/>
            <person name="Skrede I."/>
            <person name="Drula E."/>
            <person name="Henrissat B."/>
            <person name="Morin E."/>
            <person name="Kohler A."/>
            <person name="Barry K."/>
            <person name="LaButti K."/>
            <person name="Morin E."/>
            <person name="Salamov A."/>
            <person name="Lipzen A."/>
            <person name="Mereny Z."/>
            <person name="Hegedus B."/>
            <person name="Baldrian P."/>
            <person name="Stursova M."/>
            <person name="Weitz H."/>
            <person name="Taylor A."/>
            <person name="Grigoriev I.V."/>
            <person name="Nagy L.G."/>
            <person name="Martin F."/>
            <person name="Kauserud H."/>
        </authorList>
    </citation>
    <scope>NUCLEOTIDE SEQUENCE</scope>
    <source>
        <strain evidence="2">CBHHK173m</strain>
    </source>
</reference>
<evidence type="ECO:0000313" key="2">
    <source>
        <dbReference type="EMBL" id="KAJ7079425.1"/>
    </source>
</evidence>
<sequence>MIKKDTCSRKRSFDSSLGHGSRFYGMLSLLSRAFTSVQFIPTYGDREKGQERTVTQSKPSVDGPHLHPTLPCRSAFGSDARTTRAWAMPDKLKSRFTGDEGRPSSGGPHLLPITEKRESAAGNARSTRAWAIIAIHIILRPPAATLFEIGRRKGFIDIVARGCRNYYSWAITTVCGLTQTPWETRRPSSAGPHLLPITEKTSSAAGNAKGYPPENAET</sequence>
<organism evidence="2 3">
    <name type="scientific">Mycena belliarum</name>
    <dbReference type="NCBI Taxonomy" id="1033014"/>
    <lineage>
        <taxon>Eukaryota</taxon>
        <taxon>Fungi</taxon>
        <taxon>Dikarya</taxon>
        <taxon>Basidiomycota</taxon>
        <taxon>Agaricomycotina</taxon>
        <taxon>Agaricomycetes</taxon>
        <taxon>Agaricomycetidae</taxon>
        <taxon>Agaricales</taxon>
        <taxon>Marasmiineae</taxon>
        <taxon>Mycenaceae</taxon>
        <taxon>Mycena</taxon>
    </lineage>
</organism>
<feature type="region of interest" description="Disordered" evidence="1">
    <location>
        <begin position="182"/>
        <end position="218"/>
    </location>
</feature>
<proteinExistence type="predicted"/>
<evidence type="ECO:0000313" key="3">
    <source>
        <dbReference type="Proteomes" id="UP001222325"/>
    </source>
</evidence>
<evidence type="ECO:0000256" key="1">
    <source>
        <dbReference type="SAM" id="MobiDB-lite"/>
    </source>
</evidence>
<dbReference type="EMBL" id="JARJCN010000060">
    <property type="protein sequence ID" value="KAJ7079425.1"/>
    <property type="molecule type" value="Genomic_DNA"/>
</dbReference>